<reference evidence="6 7" key="1">
    <citation type="submission" date="2019-04" db="EMBL/GenBank/DDBJ databases">
        <title>Complete genome sequencing of Piscirickettsia salmonis strain Psal-009.</title>
        <authorList>
            <person name="Schober I."/>
            <person name="Bunk B."/>
            <person name="Sproer C."/>
            <person name="Carril G.P."/>
            <person name="Riedel T."/>
            <person name="Flores-Herrera P.A."/>
            <person name="Nourdin-Galindo G."/>
            <person name="Marshall S.H."/>
            <person name="Overmann J."/>
        </authorList>
    </citation>
    <scope>NUCLEOTIDE SEQUENCE [LARGE SCALE GENOMIC DNA]</scope>
    <source>
        <strain evidence="6 7">Psal-009</strain>
    </source>
</reference>
<evidence type="ECO:0000256" key="5">
    <source>
        <dbReference type="ARBA" id="ARBA00023136"/>
    </source>
</evidence>
<dbReference type="EMBL" id="CP038908">
    <property type="protein sequence ID" value="QGO06025.1"/>
    <property type="molecule type" value="Genomic_DNA"/>
</dbReference>
<dbReference type="PROSITE" id="PS50850">
    <property type="entry name" value="MFS"/>
    <property type="match status" value="1"/>
</dbReference>
<comment type="subcellular location">
    <subcellularLocation>
        <location evidence="1">Membrane</location>
        <topology evidence="1">Multi-pass membrane protein</topology>
    </subcellularLocation>
</comment>
<accession>A0A9Q6LQK2</accession>
<dbReference type="RefSeq" id="WP_075273553.1">
    <property type="nucleotide sequence ID" value="NZ_CP050938.1"/>
</dbReference>
<evidence type="ECO:0000256" key="3">
    <source>
        <dbReference type="ARBA" id="ARBA00022692"/>
    </source>
</evidence>
<dbReference type="InterPro" id="IPR011701">
    <property type="entry name" value="MFS"/>
</dbReference>
<keyword evidence="5" id="KW-0472">Membrane</keyword>
<dbReference type="InterPro" id="IPR020846">
    <property type="entry name" value="MFS_dom"/>
</dbReference>
<dbReference type="PANTHER" id="PTHR42718:SF9">
    <property type="entry name" value="MAJOR FACILITATOR SUPERFAMILY MULTIDRUG TRANSPORTER MFSC"/>
    <property type="match status" value="1"/>
</dbReference>
<dbReference type="Gene3D" id="1.20.1250.20">
    <property type="entry name" value="MFS general substrate transporter like domains"/>
    <property type="match status" value="1"/>
</dbReference>
<dbReference type="GO" id="GO:0016020">
    <property type="term" value="C:membrane"/>
    <property type="evidence" value="ECO:0007669"/>
    <property type="project" value="UniProtKB-SubCell"/>
</dbReference>
<keyword evidence="3" id="KW-0812">Transmembrane</keyword>
<keyword evidence="7" id="KW-1185">Reference proteome</keyword>
<keyword evidence="2" id="KW-0813">Transport</keyword>
<dbReference type="Pfam" id="PF07690">
    <property type="entry name" value="MFS_1"/>
    <property type="match status" value="1"/>
</dbReference>
<dbReference type="AlphaFoldDB" id="A0A9Q6LQK2"/>
<dbReference type="Gene3D" id="1.20.1720.10">
    <property type="entry name" value="Multidrug resistance protein D"/>
    <property type="match status" value="1"/>
</dbReference>
<dbReference type="CDD" id="cd17321">
    <property type="entry name" value="MFS_MMR_MDR_like"/>
    <property type="match status" value="1"/>
</dbReference>
<name>A0A9Q6LQK2_PISSA</name>
<dbReference type="InterPro" id="IPR036259">
    <property type="entry name" value="MFS_trans_sf"/>
</dbReference>
<dbReference type="PANTHER" id="PTHR42718">
    <property type="entry name" value="MAJOR FACILITATOR SUPERFAMILY MULTIDRUG TRANSPORTER MFSC"/>
    <property type="match status" value="1"/>
</dbReference>
<keyword evidence="4" id="KW-1133">Transmembrane helix</keyword>
<evidence type="ECO:0000256" key="4">
    <source>
        <dbReference type="ARBA" id="ARBA00022989"/>
    </source>
</evidence>
<dbReference type="GO" id="GO:0022857">
    <property type="term" value="F:transmembrane transporter activity"/>
    <property type="evidence" value="ECO:0007669"/>
    <property type="project" value="InterPro"/>
</dbReference>
<proteinExistence type="predicted"/>
<evidence type="ECO:0000313" key="6">
    <source>
        <dbReference type="EMBL" id="QGO06025.1"/>
    </source>
</evidence>
<evidence type="ECO:0000313" key="7">
    <source>
        <dbReference type="Proteomes" id="UP000422232"/>
    </source>
</evidence>
<organism evidence="6 7">
    <name type="scientific">Piscirickettsia salmonis</name>
    <dbReference type="NCBI Taxonomy" id="1238"/>
    <lineage>
        <taxon>Bacteria</taxon>
        <taxon>Pseudomonadati</taxon>
        <taxon>Pseudomonadota</taxon>
        <taxon>Gammaproteobacteria</taxon>
        <taxon>Thiotrichales</taxon>
        <taxon>Piscirickettsiaceae</taxon>
        <taxon>Piscirickettsia</taxon>
    </lineage>
</organism>
<sequence>MVITDATATNIALPNITLSLHANLADLQWIVGGYTLTFACFLIFAGYLTDRLGARTMFLFGLILFSITSIACGLSTIVGALISFRLLQGISAAILVPASLSLINSNYSNQKDRACAIGIWGSAGGIAAAGGPIFGGLLTSGFGWPAVFFINVPIGIISVIVVYKNVYDASIRENYKFDILGQIIGFIAVTLLMYFLVELGNQGHSLSGITIMIGGSGIFALSLFIYIEIYSSHPILSLTFFREKNFSISMIIGVLINIGLYGTLFILPLYFQQIKGYNTLKIGLSILPMLVLVSISSYLSGKVIALNE</sequence>
<dbReference type="SUPFAM" id="SSF103473">
    <property type="entry name" value="MFS general substrate transporter"/>
    <property type="match status" value="1"/>
</dbReference>
<protein>
    <submittedName>
        <fullName evidence="6">Spectinomycin tetracycline efflux pump</fullName>
    </submittedName>
</protein>
<dbReference type="Proteomes" id="UP000422232">
    <property type="component" value="Chromosome"/>
</dbReference>
<evidence type="ECO:0000256" key="2">
    <source>
        <dbReference type="ARBA" id="ARBA00022448"/>
    </source>
</evidence>
<evidence type="ECO:0000256" key="1">
    <source>
        <dbReference type="ARBA" id="ARBA00004141"/>
    </source>
</evidence>
<gene>
    <name evidence="6" type="primary">stp_2</name>
    <name evidence="6" type="ORF">Psal009_01927</name>
</gene>